<dbReference type="RefSeq" id="WP_238103010.1">
    <property type="nucleotide sequence ID" value="NZ_JAQQPZ010000015.1"/>
</dbReference>
<keyword evidence="4" id="KW-0238">DNA-binding</keyword>
<dbReference type="PRINTS" id="PR01590">
    <property type="entry name" value="HTHFIS"/>
</dbReference>
<dbReference type="EMBL" id="JAQQPZ010000015">
    <property type="protein sequence ID" value="MDD8061110.1"/>
    <property type="molecule type" value="Genomic_DNA"/>
</dbReference>
<dbReference type="PROSITE" id="PS00675">
    <property type="entry name" value="SIGMA54_INTERACT_1"/>
    <property type="match status" value="1"/>
</dbReference>
<dbReference type="InterPro" id="IPR025943">
    <property type="entry name" value="Sigma_54_int_dom_ATP-bd_2"/>
</dbReference>
<reference evidence="7 8" key="1">
    <citation type="submission" date="2023-02" db="EMBL/GenBank/DDBJ databases">
        <title>Genome sequence of Shewanella metallivivens ER-Te-42B-Light, sp. nov., enriched from sulfide tube worms (Riftia pachyptila) isolated from Explorer Ridge in the Pacific Ocean.</title>
        <authorList>
            <person name="Maltman C."/>
            <person name="Kuzyk S.B."/>
            <person name="Kyndt J.A."/>
            <person name="Yurkov V."/>
        </authorList>
    </citation>
    <scope>NUCLEOTIDE SEQUENCE [LARGE SCALE GENOMIC DNA]</scope>
    <source>
        <strain evidence="7 8">ER-Te-42B-Light</strain>
    </source>
</reference>
<sequence>MKTSQLDLRELLAFKPHGGTMSFLGQRTYLTDMISHGMLRKELFKTVGQEAARTIITRSGFIRGWLLAEQIKRKMPEVWSEARQGKLGPMICSMFGFGEVLTSHRTDGLSGDPLVETYFIGAYEADQELRLNGQSTDVVCWEQVGFASGYVSNVQQRTVYFIEPECQAKGDCHCRLIGNYLEQWDDATLPLLKYYNGINNDNIKAEVQDILNIEEYFPRNFNVDMDFDTKKSHIHSGYPIKNSYPMQKLIEMANNVAKVPTSILITGESGVGKEKLVDFIHRNSDKNDKPLMAINCGALTESLLDSELFGHVKGAFTGAENNKMGLIESANGGTLFLDEVGELSPSMQTKLLRVIQEKQIRRVGDNNIKDVDVRIISATNKDLEAAVEAGDFRQDLYYRLNVIELKIPPLRNRGEDILPLARFFISDFNEKLGRQITGLNYKTADLLLNYDWPGNIRQLANTIERAVVLSPGPQIMPEDLPDEFHQNITKPSINNGIKPLNTIEKDYIVSVLETLNNNKALTAKKLGMSLATLYRKLKEYDEQPNLE</sequence>
<dbReference type="Pfam" id="PF02954">
    <property type="entry name" value="HTH_8"/>
    <property type="match status" value="1"/>
</dbReference>
<dbReference type="SUPFAM" id="SSF46689">
    <property type="entry name" value="Homeodomain-like"/>
    <property type="match status" value="1"/>
</dbReference>
<evidence type="ECO:0000256" key="1">
    <source>
        <dbReference type="ARBA" id="ARBA00022741"/>
    </source>
</evidence>
<gene>
    <name evidence="7" type="ORF">PQR79_18760</name>
</gene>
<dbReference type="InterPro" id="IPR025662">
    <property type="entry name" value="Sigma_54_int_dom_ATP-bd_1"/>
</dbReference>
<accession>A0ABT5TTR8</accession>
<dbReference type="InterPro" id="IPR004096">
    <property type="entry name" value="V4R"/>
</dbReference>
<dbReference type="Pfam" id="PF25601">
    <property type="entry name" value="AAA_lid_14"/>
    <property type="match status" value="1"/>
</dbReference>
<dbReference type="InterPro" id="IPR058031">
    <property type="entry name" value="AAA_lid_NorR"/>
</dbReference>
<dbReference type="Gene3D" id="3.30.1380.20">
    <property type="entry name" value="Trafficking protein particle complex subunit 3"/>
    <property type="match status" value="1"/>
</dbReference>
<dbReference type="Gene3D" id="1.10.8.60">
    <property type="match status" value="1"/>
</dbReference>
<dbReference type="PROSITE" id="PS00688">
    <property type="entry name" value="SIGMA54_INTERACT_3"/>
    <property type="match status" value="1"/>
</dbReference>
<dbReference type="Pfam" id="PF06505">
    <property type="entry name" value="XylR_N"/>
    <property type="match status" value="1"/>
</dbReference>
<protein>
    <submittedName>
        <fullName evidence="7">Sigma-54-dependent Fis family transcriptional regulator</fullName>
    </submittedName>
</protein>
<dbReference type="InterPro" id="IPR025944">
    <property type="entry name" value="Sigma_54_int_dom_CS"/>
</dbReference>
<keyword evidence="5" id="KW-0804">Transcription</keyword>
<dbReference type="SMART" id="SM00989">
    <property type="entry name" value="V4R"/>
    <property type="match status" value="1"/>
</dbReference>
<dbReference type="InterPro" id="IPR002197">
    <property type="entry name" value="HTH_Fis"/>
</dbReference>
<dbReference type="PROSITE" id="PS50045">
    <property type="entry name" value="SIGMA54_INTERACT_4"/>
    <property type="match status" value="1"/>
</dbReference>
<dbReference type="InterPro" id="IPR027417">
    <property type="entry name" value="P-loop_NTPase"/>
</dbReference>
<evidence type="ECO:0000313" key="7">
    <source>
        <dbReference type="EMBL" id="MDD8061110.1"/>
    </source>
</evidence>
<dbReference type="Proteomes" id="UP001213691">
    <property type="component" value="Unassembled WGS sequence"/>
</dbReference>
<keyword evidence="8" id="KW-1185">Reference proteome</keyword>
<dbReference type="PROSITE" id="PS00676">
    <property type="entry name" value="SIGMA54_INTERACT_2"/>
    <property type="match status" value="1"/>
</dbReference>
<evidence type="ECO:0000256" key="5">
    <source>
        <dbReference type="ARBA" id="ARBA00023163"/>
    </source>
</evidence>
<comment type="caution">
    <text evidence="7">The sequence shown here is derived from an EMBL/GenBank/DDBJ whole genome shotgun (WGS) entry which is preliminary data.</text>
</comment>
<keyword evidence="1" id="KW-0547">Nucleotide-binding</keyword>
<dbReference type="PANTHER" id="PTHR32071:SF119">
    <property type="entry name" value="SIGMA L-DEPENDENT TRANSCRIPTIONAL REGULATOR YPLP-RELATED"/>
    <property type="match status" value="1"/>
</dbReference>
<organism evidence="7 8">
    <name type="scientific">Shewanella metallivivens</name>
    <dbReference type="NCBI Taxonomy" id="2872342"/>
    <lineage>
        <taxon>Bacteria</taxon>
        <taxon>Pseudomonadati</taxon>
        <taxon>Pseudomonadota</taxon>
        <taxon>Gammaproteobacteria</taxon>
        <taxon>Alteromonadales</taxon>
        <taxon>Shewanellaceae</taxon>
        <taxon>Shewanella</taxon>
    </lineage>
</organism>
<dbReference type="InterPro" id="IPR002078">
    <property type="entry name" value="Sigma_54_int"/>
</dbReference>
<keyword evidence="2" id="KW-0067">ATP-binding</keyword>
<name>A0ABT5TTR8_9GAMM</name>
<dbReference type="CDD" id="cd00009">
    <property type="entry name" value="AAA"/>
    <property type="match status" value="1"/>
</dbReference>
<dbReference type="PANTHER" id="PTHR32071">
    <property type="entry name" value="TRANSCRIPTIONAL REGULATORY PROTEIN"/>
    <property type="match status" value="1"/>
</dbReference>
<dbReference type="SUPFAM" id="SSF52540">
    <property type="entry name" value="P-loop containing nucleoside triphosphate hydrolases"/>
    <property type="match status" value="1"/>
</dbReference>
<dbReference type="InterPro" id="IPR003593">
    <property type="entry name" value="AAA+_ATPase"/>
</dbReference>
<evidence type="ECO:0000256" key="3">
    <source>
        <dbReference type="ARBA" id="ARBA00023015"/>
    </source>
</evidence>
<dbReference type="SMART" id="SM00382">
    <property type="entry name" value="AAA"/>
    <property type="match status" value="1"/>
</dbReference>
<keyword evidence="3" id="KW-0805">Transcription regulation</keyword>
<evidence type="ECO:0000259" key="6">
    <source>
        <dbReference type="PROSITE" id="PS50045"/>
    </source>
</evidence>
<dbReference type="Gene3D" id="3.40.50.300">
    <property type="entry name" value="P-loop containing nucleotide triphosphate hydrolases"/>
    <property type="match status" value="1"/>
</dbReference>
<dbReference type="SUPFAM" id="SSF111126">
    <property type="entry name" value="Ligand-binding domain in the NO signalling and Golgi transport"/>
    <property type="match status" value="1"/>
</dbReference>
<evidence type="ECO:0000313" key="8">
    <source>
        <dbReference type="Proteomes" id="UP001213691"/>
    </source>
</evidence>
<evidence type="ECO:0000256" key="4">
    <source>
        <dbReference type="ARBA" id="ARBA00023125"/>
    </source>
</evidence>
<dbReference type="InterPro" id="IPR009057">
    <property type="entry name" value="Homeodomain-like_sf"/>
</dbReference>
<dbReference type="Gene3D" id="1.10.10.60">
    <property type="entry name" value="Homeodomain-like"/>
    <property type="match status" value="1"/>
</dbReference>
<evidence type="ECO:0000256" key="2">
    <source>
        <dbReference type="ARBA" id="ARBA00022840"/>
    </source>
</evidence>
<dbReference type="Pfam" id="PF00158">
    <property type="entry name" value="Sigma54_activat"/>
    <property type="match status" value="1"/>
</dbReference>
<dbReference type="InterPro" id="IPR024096">
    <property type="entry name" value="NO_sig/Golgi_transp_ligand-bd"/>
</dbReference>
<feature type="domain" description="Sigma-54 factor interaction" evidence="6">
    <location>
        <begin position="239"/>
        <end position="468"/>
    </location>
</feature>
<dbReference type="InterPro" id="IPR010523">
    <property type="entry name" value="XylR_N"/>
</dbReference>
<proteinExistence type="predicted"/>